<reference evidence="1" key="1">
    <citation type="submission" date="2010-03" db="EMBL/GenBank/DDBJ databases">
        <title>Annotation of Blastomyces dermatitidis strain ATCC 18188.</title>
        <authorList>
            <consortium name="The Broad Institute Genome Sequencing Platform"/>
            <consortium name="Broad Institute Genome Sequencing Center for Infectious Disease."/>
            <person name="Cuomo C."/>
            <person name="Klein B."/>
            <person name="Sullivan T."/>
            <person name="Heitman J."/>
            <person name="Young S."/>
            <person name="Zeng Q."/>
            <person name="Gargeya S."/>
            <person name="Alvarado L."/>
            <person name="Berlin A.M."/>
            <person name="Chapman S.B."/>
            <person name="Chen Z."/>
            <person name="Freedman E."/>
            <person name="Gellesch M."/>
            <person name="Goldberg J."/>
            <person name="Griggs A."/>
            <person name="Gujja S."/>
            <person name="Heilman E."/>
            <person name="Heiman D."/>
            <person name="Howarth C."/>
            <person name="Mehta T."/>
            <person name="Neiman D."/>
            <person name="Pearson M."/>
            <person name="Roberts A."/>
            <person name="Saif S."/>
            <person name="Shea T."/>
            <person name="Shenoy N."/>
            <person name="Sisk P."/>
            <person name="Stolte C."/>
            <person name="Sykes S."/>
            <person name="White J."/>
            <person name="Yandava C."/>
            <person name="Haas B."/>
            <person name="Nusbaum C."/>
            <person name="Birren B."/>
        </authorList>
    </citation>
    <scope>NUCLEOTIDE SEQUENCE</scope>
    <source>
        <strain evidence="1">ATCC 18188</strain>
    </source>
</reference>
<accession>A0A0J9EQZ2</accession>
<dbReference type="Proteomes" id="UP000007802">
    <property type="component" value="Unassembled WGS sequence"/>
</dbReference>
<dbReference type="AlphaFoldDB" id="A0A0J9EQZ2"/>
<evidence type="ECO:0000313" key="1">
    <source>
        <dbReference type="EMBL" id="KMW67570.1"/>
    </source>
</evidence>
<sequence length="140" mass="16283">MRHELVRMRAEKFLVGVRTHEGRGTTIFSCEYLRATWKREVIATSHIAWESQNCPRIRSQLFVCMEKGWVANAIASPPLKGKCRERMWDGLISASFPHEVVDWLLGKLCRQILRSLETARGTRYWLVALICDVYFLAQQT</sequence>
<dbReference type="EMBL" id="GG749427">
    <property type="protein sequence ID" value="KMW67570.1"/>
    <property type="molecule type" value="Genomic_DNA"/>
</dbReference>
<proteinExistence type="predicted"/>
<organism evidence="1">
    <name type="scientific">Ajellomyces dermatitidis (strain ATCC 18188 / CBS 674.68)</name>
    <name type="common">Blastomyces dermatitidis</name>
    <dbReference type="NCBI Taxonomy" id="653446"/>
    <lineage>
        <taxon>Eukaryota</taxon>
        <taxon>Fungi</taxon>
        <taxon>Dikarya</taxon>
        <taxon>Ascomycota</taxon>
        <taxon>Pezizomycotina</taxon>
        <taxon>Eurotiomycetes</taxon>
        <taxon>Eurotiomycetidae</taxon>
        <taxon>Onygenales</taxon>
        <taxon>Ajellomycetaceae</taxon>
        <taxon>Blastomyces</taxon>
    </lineage>
</organism>
<protein>
    <submittedName>
        <fullName evidence="1">Uncharacterized protein</fullName>
    </submittedName>
</protein>
<dbReference type="OrthoDB" id="10417317at2759"/>
<name>A0A0J9EQZ2_AJEDA</name>
<gene>
    <name evidence="1" type="ORF">BDDG_12194</name>
</gene>